<comment type="caution">
    <text evidence="10">The sequence shown here is derived from an EMBL/GenBank/DDBJ whole genome shotgun (WGS) entry which is preliminary data.</text>
</comment>
<feature type="compositionally biased region" description="Acidic residues" evidence="7">
    <location>
        <begin position="98"/>
        <end position="110"/>
    </location>
</feature>
<dbReference type="Pfam" id="PF04539">
    <property type="entry name" value="Sigma70_r3"/>
    <property type="match status" value="1"/>
</dbReference>
<dbReference type="CDD" id="cd06171">
    <property type="entry name" value="Sigma70_r4"/>
    <property type="match status" value="1"/>
</dbReference>
<dbReference type="GO" id="GO:0016987">
    <property type="term" value="F:sigma factor activity"/>
    <property type="evidence" value="ECO:0007669"/>
    <property type="project" value="UniProtKB-UniRule"/>
</dbReference>
<dbReference type="PROSITE" id="PS00716">
    <property type="entry name" value="SIGMA70_2"/>
    <property type="match status" value="1"/>
</dbReference>
<reference evidence="10 11" key="1">
    <citation type="submission" date="2010-04" db="EMBL/GenBank/DDBJ databases">
        <authorList>
            <person name="Qin X."/>
            <person name="Bachman B."/>
            <person name="Battles P."/>
            <person name="Bell A."/>
            <person name="Bess C."/>
            <person name="Bickham C."/>
            <person name="Chaboub L."/>
            <person name="Chen D."/>
            <person name="Coyle M."/>
            <person name="Deiros D.R."/>
            <person name="Dinh H."/>
            <person name="Forbes L."/>
            <person name="Fowler G."/>
            <person name="Francisco L."/>
            <person name="Fu Q."/>
            <person name="Gubbala S."/>
            <person name="Hale W."/>
            <person name="Han Y."/>
            <person name="Hemphill L."/>
            <person name="Highlander S.K."/>
            <person name="Hirani K."/>
            <person name="Hogues M."/>
            <person name="Jackson L."/>
            <person name="Jakkamsetti A."/>
            <person name="Javaid M."/>
            <person name="Jiang H."/>
            <person name="Korchina V."/>
            <person name="Kovar C."/>
            <person name="Lara F."/>
            <person name="Lee S."/>
            <person name="Mata R."/>
            <person name="Mathew T."/>
            <person name="Moen C."/>
            <person name="Morales K."/>
            <person name="Munidasa M."/>
            <person name="Nazareth L."/>
            <person name="Ngo R."/>
            <person name="Nguyen L."/>
            <person name="Okwuonu G."/>
            <person name="Ongeri F."/>
            <person name="Patil S."/>
            <person name="Petrosino J."/>
            <person name="Pham C."/>
            <person name="Pham P."/>
            <person name="Pu L.-L."/>
            <person name="Puazo M."/>
            <person name="Raj R."/>
            <person name="Reid J."/>
            <person name="Rouhana J."/>
            <person name="Saada N."/>
            <person name="Shang Y."/>
            <person name="Simmons D."/>
            <person name="Thornton R."/>
            <person name="Warren J."/>
            <person name="Weissenberger G."/>
            <person name="Zhang J."/>
            <person name="Zhang L."/>
            <person name="Zhou C."/>
            <person name="Zhu D."/>
            <person name="Muzny D."/>
            <person name="Worley K."/>
            <person name="Gibbs R."/>
        </authorList>
    </citation>
    <scope>NUCLEOTIDE SEQUENCE [LARGE SCALE GENOMIC DNA]</scope>
    <source>
        <strain evidence="10 11">ATCC 49957</strain>
    </source>
</reference>
<protein>
    <recommendedName>
        <fullName evidence="6">RNA polymerase sigma factor RpoD</fullName>
    </recommendedName>
    <alternativeName>
        <fullName evidence="6">Sigma-70</fullName>
    </alternativeName>
</protein>
<dbReference type="PANTHER" id="PTHR30603">
    <property type="entry name" value="RNA POLYMERASE SIGMA FACTOR RPO"/>
    <property type="match status" value="1"/>
</dbReference>
<feature type="region of interest" description="Disordered" evidence="7">
    <location>
        <begin position="61"/>
        <end position="135"/>
    </location>
</feature>
<feature type="DNA-binding region" description="H-T-H motif" evidence="6">
    <location>
        <begin position="601"/>
        <end position="620"/>
    </location>
</feature>
<dbReference type="HOGENOM" id="CLU_014793_7_2_5"/>
<keyword evidence="3 6" id="KW-0731">Sigma factor</keyword>
<dbReference type="InterPro" id="IPR007631">
    <property type="entry name" value="RNA_pol_sigma_70_non-ess"/>
</dbReference>
<dbReference type="AlphaFoldDB" id="D5RGU0"/>
<evidence type="ECO:0000259" key="8">
    <source>
        <dbReference type="PROSITE" id="PS00715"/>
    </source>
</evidence>
<dbReference type="HAMAP" id="MF_00963">
    <property type="entry name" value="Sigma70_RpoD_SigA"/>
    <property type="match status" value="1"/>
</dbReference>
<comment type="subunit">
    <text evidence="6">Interacts transiently with the RNA polymerase catalytic core.</text>
</comment>
<keyword evidence="11" id="KW-1185">Reference proteome</keyword>
<dbReference type="EMBL" id="ADVL01000059">
    <property type="protein sequence ID" value="EFH13501.1"/>
    <property type="molecule type" value="Genomic_DNA"/>
</dbReference>
<dbReference type="InterPro" id="IPR013325">
    <property type="entry name" value="RNA_pol_sigma_r2"/>
</dbReference>
<dbReference type="Gene3D" id="1.10.601.10">
    <property type="entry name" value="RNA Polymerase Primary Sigma Factor"/>
    <property type="match status" value="1"/>
</dbReference>
<dbReference type="NCBIfam" id="TIGR02393">
    <property type="entry name" value="RpoD_Cterm"/>
    <property type="match status" value="1"/>
</dbReference>
<feature type="short sequence motif" description="Interaction with polymerase core subunit RpoC" evidence="6">
    <location>
        <begin position="431"/>
        <end position="434"/>
    </location>
</feature>
<evidence type="ECO:0000259" key="9">
    <source>
        <dbReference type="PROSITE" id="PS00716"/>
    </source>
</evidence>
<dbReference type="Pfam" id="PF00140">
    <property type="entry name" value="Sigma70_r1_2"/>
    <property type="match status" value="1"/>
</dbReference>
<dbReference type="InterPro" id="IPR050239">
    <property type="entry name" value="Sigma-70_RNA_pol_init_factors"/>
</dbReference>
<feature type="region of interest" description="Sigma-70 factor domain-2" evidence="6">
    <location>
        <begin position="407"/>
        <end position="477"/>
    </location>
</feature>
<dbReference type="SUPFAM" id="SSF88659">
    <property type="entry name" value="Sigma3 and sigma4 domains of RNA polymerase sigma factors"/>
    <property type="match status" value="2"/>
</dbReference>
<dbReference type="NCBIfam" id="NF004208">
    <property type="entry name" value="PRK05658.1"/>
    <property type="match status" value="1"/>
</dbReference>
<organism evidence="10 11">
    <name type="scientific">Pseudoroseomonas cervicalis ATCC 49957</name>
    <dbReference type="NCBI Taxonomy" id="525371"/>
    <lineage>
        <taxon>Bacteria</taxon>
        <taxon>Pseudomonadati</taxon>
        <taxon>Pseudomonadota</taxon>
        <taxon>Alphaproteobacteria</taxon>
        <taxon>Acetobacterales</taxon>
        <taxon>Roseomonadaceae</taxon>
        <taxon>Roseomonas</taxon>
    </lineage>
</organism>
<dbReference type="Pfam" id="PF04546">
    <property type="entry name" value="Sigma70_ner"/>
    <property type="match status" value="1"/>
</dbReference>
<keyword evidence="1 6" id="KW-0963">Cytoplasm</keyword>
<comment type="similarity">
    <text evidence="6">Belongs to the sigma-70 factor family. RpoD/SigA subfamily.</text>
</comment>
<name>D5RGU0_9PROT</name>
<keyword evidence="5 6" id="KW-0804">Transcription</keyword>
<dbReference type="InterPro" id="IPR007630">
    <property type="entry name" value="RNA_pol_sigma70_r4"/>
</dbReference>
<dbReference type="GO" id="GO:0005737">
    <property type="term" value="C:cytoplasm"/>
    <property type="evidence" value="ECO:0007669"/>
    <property type="project" value="UniProtKB-SubCell"/>
</dbReference>
<dbReference type="GO" id="GO:0003677">
    <property type="term" value="F:DNA binding"/>
    <property type="evidence" value="ECO:0007669"/>
    <property type="project" value="UniProtKB-UniRule"/>
</dbReference>
<gene>
    <name evidence="6 10" type="primary">rpoD</name>
    <name evidence="10" type="ORF">HMPREF0731_0299</name>
</gene>
<feature type="region of interest" description="Sigma-70 factor domain-4" evidence="6">
    <location>
        <begin position="575"/>
        <end position="628"/>
    </location>
</feature>
<dbReference type="Pfam" id="PF04545">
    <property type="entry name" value="Sigma70_r4"/>
    <property type="match status" value="1"/>
</dbReference>
<dbReference type="InterPro" id="IPR012760">
    <property type="entry name" value="RNA_pol_sigma_RpoD_C"/>
</dbReference>
<dbReference type="SUPFAM" id="SSF88946">
    <property type="entry name" value="Sigma2 domain of RNA polymerase sigma factors"/>
    <property type="match status" value="1"/>
</dbReference>
<evidence type="ECO:0000313" key="11">
    <source>
        <dbReference type="Proteomes" id="UP000005324"/>
    </source>
</evidence>
<evidence type="ECO:0000313" key="10">
    <source>
        <dbReference type="EMBL" id="EFH13501.1"/>
    </source>
</evidence>
<dbReference type="InterPro" id="IPR028630">
    <property type="entry name" value="Sigma70_RpoD"/>
</dbReference>
<evidence type="ECO:0000256" key="5">
    <source>
        <dbReference type="ARBA" id="ARBA00023163"/>
    </source>
</evidence>
<dbReference type="NCBIfam" id="TIGR02937">
    <property type="entry name" value="sigma70-ECF"/>
    <property type="match status" value="1"/>
</dbReference>
<accession>D5RGU0</accession>
<feature type="domain" description="RNA polymerase sigma-70" evidence="9">
    <location>
        <begin position="600"/>
        <end position="626"/>
    </location>
</feature>
<dbReference type="InterPro" id="IPR000943">
    <property type="entry name" value="RNA_pol_sigma70"/>
</dbReference>
<comment type="function">
    <text evidence="6">Sigma factors are initiation factors that promote the attachment of RNA polymerase to specific initiation sites and are then released. This sigma factor is the primary sigma factor during exponential growth.</text>
</comment>
<evidence type="ECO:0000256" key="4">
    <source>
        <dbReference type="ARBA" id="ARBA00023125"/>
    </source>
</evidence>
<comment type="subcellular location">
    <subcellularLocation>
        <location evidence="6">Cytoplasm</location>
    </subcellularLocation>
</comment>
<evidence type="ECO:0000256" key="1">
    <source>
        <dbReference type="ARBA" id="ARBA00022490"/>
    </source>
</evidence>
<dbReference type="PROSITE" id="PS00715">
    <property type="entry name" value="SIGMA70_1"/>
    <property type="match status" value="1"/>
</dbReference>
<feature type="region of interest" description="Sigma-70 factor domain-3" evidence="6">
    <location>
        <begin position="486"/>
        <end position="562"/>
    </location>
</feature>
<dbReference type="InterPro" id="IPR007627">
    <property type="entry name" value="RNA_pol_sigma70_r2"/>
</dbReference>
<dbReference type="Proteomes" id="UP000005324">
    <property type="component" value="Unassembled WGS sequence"/>
</dbReference>
<feature type="domain" description="RNA polymerase sigma-70" evidence="8">
    <location>
        <begin position="431"/>
        <end position="444"/>
    </location>
</feature>
<dbReference type="GO" id="GO:0006352">
    <property type="term" value="P:DNA-templated transcription initiation"/>
    <property type="evidence" value="ECO:0007669"/>
    <property type="project" value="UniProtKB-UniRule"/>
</dbReference>
<dbReference type="InterPro" id="IPR009042">
    <property type="entry name" value="RNA_pol_sigma70_r1_2"/>
</dbReference>
<dbReference type="PRINTS" id="PR00046">
    <property type="entry name" value="SIGMA70FCT"/>
</dbReference>
<evidence type="ECO:0000256" key="7">
    <source>
        <dbReference type="SAM" id="MobiDB-lite"/>
    </source>
</evidence>
<dbReference type="InterPro" id="IPR007624">
    <property type="entry name" value="RNA_pol_sigma70_r3"/>
</dbReference>
<proteinExistence type="inferred from homology"/>
<evidence type="ECO:0000256" key="6">
    <source>
        <dbReference type="HAMAP-Rule" id="MF_00963"/>
    </source>
</evidence>
<keyword evidence="4 6" id="KW-0238">DNA-binding</keyword>
<sequence>MVRRKAEALELLLGPPGVSKHKEQVNSMDGMFTYGAADQGETEGGAPLKARTAAFGDILAREAPEADRPPGLNPGRNWRADYGDEFESPETLDVRNEETEEAEEASEEEAETRGEAEAETEEGAEGGNVNEASLARSDDPVRMFLREMSGTDLLSREEEIALAQRIEAGRDAMLAGLCESPVTFTHIAAWKAALEQGQMPLRDVVELEAMAADAAAPAAAGVETEEPEEGEVVPHATLDEKMKPEVLAAFGAALEAHAALRALPVRSEAAQARRQEMVGLFGALRLRPARLDMLVGEVRDIQRRLLALDGKALRLAVAARVEHEVVLRLWDGSDAAVQALVEAAQKVRSSAARHAQAVRDLRDTLPQIRAAIVMLEQSSGLPAAELRRVCAEVGRGERDMRKAKEELTRANLRLVVHIAKRYRNRGLMFGDLIQEGNIGLMRAVDKFDWRRGFKFATYATWWVRQAITRSLADQARTIRVPVHMTETVGKVARMSRRFAQKAGREPTPEELAGELGMSVDKVRAVQRLAREPVSLENPIGEDDDGRLGDFIEDENAVMPFDAASRSAMRDATMRILSDLTPREERILRMRFGIGGENDHTLEEVGKTFNVTRERIRQIEAKALKKLQVSKRGKSLRSFLA</sequence>
<evidence type="ECO:0000256" key="3">
    <source>
        <dbReference type="ARBA" id="ARBA00023082"/>
    </source>
</evidence>
<dbReference type="Gene3D" id="1.10.10.10">
    <property type="entry name" value="Winged helix-like DNA-binding domain superfamily/Winged helix DNA-binding domain"/>
    <property type="match status" value="2"/>
</dbReference>
<dbReference type="Pfam" id="PF04542">
    <property type="entry name" value="Sigma70_r2"/>
    <property type="match status" value="1"/>
</dbReference>
<dbReference type="FunFam" id="1.10.601.10:FF:000001">
    <property type="entry name" value="RNA polymerase sigma factor SigA"/>
    <property type="match status" value="1"/>
</dbReference>
<dbReference type="InterPro" id="IPR036388">
    <property type="entry name" value="WH-like_DNA-bd_sf"/>
</dbReference>
<evidence type="ECO:0000256" key="2">
    <source>
        <dbReference type="ARBA" id="ARBA00023015"/>
    </source>
</evidence>
<dbReference type="PANTHER" id="PTHR30603:SF60">
    <property type="entry name" value="RNA POLYMERASE SIGMA FACTOR RPOD"/>
    <property type="match status" value="1"/>
</dbReference>
<dbReference type="InterPro" id="IPR013324">
    <property type="entry name" value="RNA_pol_sigma_r3/r4-like"/>
</dbReference>
<dbReference type="InterPro" id="IPR014284">
    <property type="entry name" value="RNA_pol_sigma-70_dom"/>
</dbReference>
<keyword evidence="2 6" id="KW-0805">Transcription regulation</keyword>